<dbReference type="EMBL" id="RCMV01000024">
    <property type="protein sequence ID" value="KAG3227959.1"/>
    <property type="molecule type" value="Genomic_DNA"/>
</dbReference>
<protein>
    <submittedName>
        <fullName evidence="2">Uncharacterized protein</fullName>
    </submittedName>
</protein>
<name>A0A8T1ITS2_9STRA</name>
<proteinExistence type="predicted"/>
<sequence length="61" mass="6651">MTRSDAAERSDRLCRLQNDPAEKSPPHPAAVDACPVTEVPVLVRVGYTMIIMMNREVVAAA</sequence>
<reference evidence="2" key="1">
    <citation type="submission" date="2018-05" db="EMBL/GenBank/DDBJ databases">
        <title>Effector identification in a new, highly contiguous assembly of the strawberry crown rot pathogen Phytophthora cactorum.</title>
        <authorList>
            <person name="Armitage A.D."/>
            <person name="Nellist C.F."/>
            <person name="Bates H."/>
            <person name="Vickerstaff R.J."/>
            <person name="Harrison R.J."/>
        </authorList>
    </citation>
    <scope>NUCLEOTIDE SEQUENCE</scope>
    <source>
        <strain evidence="2">P421</strain>
    </source>
</reference>
<comment type="caution">
    <text evidence="2">The sequence shown here is derived from an EMBL/GenBank/DDBJ whole genome shotgun (WGS) entry which is preliminary data.</text>
</comment>
<evidence type="ECO:0000256" key="1">
    <source>
        <dbReference type="SAM" id="MobiDB-lite"/>
    </source>
</evidence>
<dbReference type="Proteomes" id="UP000760860">
    <property type="component" value="Unassembled WGS sequence"/>
</dbReference>
<feature type="region of interest" description="Disordered" evidence="1">
    <location>
        <begin position="1"/>
        <end position="31"/>
    </location>
</feature>
<evidence type="ECO:0000313" key="3">
    <source>
        <dbReference type="Proteomes" id="UP000760860"/>
    </source>
</evidence>
<gene>
    <name evidence="2" type="ORF">PC129_g1523</name>
</gene>
<evidence type="ECO:0000313" key="2">
    <source>
        <dbReference type="EMBL" id="KAG3227959.1"/>
    </source>
</evidence>
<accession>A0A8T1ITS2</accession>
<dbReference type="AlphaFoldDB" id="A0A8T1ITS2"/>
<organism evidence="2 3">
    <name type="scientific">Phytophthora cactorum</name>
    <dbReference type="NCBI Taxonomy" id="29920"/>
    <lineage>
        <taxon>Eukaryota</taxon>
        <taxon>Sar</taxon>
        <taxon>Stramenopiles</taxon>
        <taxon>Oomycota</taxon>
        <taxon>Peronosporomycetes</taxon>
        <taxon>Peronosporales</taxon>
        <taxon>Peronosporaceae</taxon>
        <taxon>Phytophthora</taxon>
    </lineage>
</organism>
<feature type="compositionally biased region" description="Basic and acidic residues" evidence="1">
    <location>
        <begin position="1"/>
        <end position="25"/>
    </location>
</feature>